<accession>A0A0F7SID7</accession>
<keyword evidence="5" id="KW-0539">Nucleus</keyword>
<sequence length="972" mass="106430">MELDQDSFAARVESVLSTSDTVVSDPNLAALTSPSFNPSSLSHSLPRTPNLDLLARSVHPLSSNRTEPLLGGPQHEDRQSFYSQPVSFTSNGLPLATSTSSSTLMNSAHASFHDSQVGSYDLPSRSTADVYQQHSMDISPSFQQQTHQNPYFSSSFPSSSSSFTEQAGSDLQSRGQFSSYASQSANPTDWRGESLSAAERVKLLGRKQSEHAPNTDKGGLIVKRESDDSLVQVGVEGREEDDEELEPADSDVDMDSTENGQEPEKKKKKWNKAPQSGKNWRSGLKRAPDGSWEVPPESAVKKANQSSDPLHSPSFVLSLTDSALTAEPSSTLTSTSNYKKPKLKAKPKPAQAIGSSNDSDAVSSLKKKVSRKKKQPAGTNSQGPTRSPSPISGLPNDQPTPTVSSSRARSYSQSVDPEGALEEEGNIEVTGRKSTKRRRIDEKEKEKEREREMEELLRRQRDEEDEESEDDQLYCVCNSRYDAESPMIACDMCAEWYHPKCVEIPEEEIELVDLFVCPKCHEETAEKTTWRTKCRSADCFKPAVPPLTKYCSTVCGTAHLTALLETKDIDLSRHWNQVEGAQRPSGVVIVNPDFPTSHPFTTTSNLASNTPVGPTQFPAPIKLGNTRLTSLDPSDHPATRHLHVMDGSLKTSIDKVQNQLSLLSNRLTLFSFASNRADMMPSLASLSLKDDPVVSPERSNSGSKRGPQKKKSSAGAGAGAGGSGQGDRPCGFDRRLILDEQDFGKYVDSEEGRALFAPLLEDDISDSRLKKEGEKEREGNESPVDPGFETYLRAGEKDLKRKQKMMSETDMEVDGSTGSDGHQHVKAGMEDTWCYRSKKKCEGHRGWQKIRLIDFQLEQSSKRNTLGLLERTRSILQQDIQIAEKRIRRAMGEPEVNPENKVETEIKTGISTAVPDRSSSYREEKDDSVVTLPLATTAAATVASEGTGTIAVNGGVGVISNSLAQVDLPTIS</sequence>
<dbReference type="PROSITE" id="PS01359">
    <property type="entry name" value="ZF_PHD_1"/>
    <property type="match status" value="1"/>
</dbReference>
<organism evidence="10">
    <name type="scientific">Phaffia rhodozyma</name>
    <name type="common">Yeast</name>
    <name type="synonym">Xanthophyllomyces dendrorhous</name>
    <dbReference type="NCBI Taxonomy" id="264483"/>
    <lineage>
        <taxon>Eukaryota</taxon>
        <taxon>Fungi</taxon>
        <taxon>Dikarya</taxon>
        <taxon>Basidiomycota</taxon>
        <taxon>Agaricomycotina</taxon>
        <taxon>Tremellomycetes</taxon>
        <taxon>Cystofilobasidiales</taxon>
        <taxon>Mrakiaceae</taxon>
        <taxon>Phaffia</taxon>
    </lineage>
</organism>
<dbReference type="InterPro" id="IPR019786">
    <property type="entry name" value="Zinc_finger_PHD-type_CS"/>
</dbReference>
<evidence type="ECO:0000256" key="2">
    <source>
        <dbReference type="ARBA" id="ARBA00022723"/>
    </source>
</evidence>
<keyword evidence="7" id="KW-0175">Coiled coil</keyword>
<name>A0A0F7SID7_PHARH</name>
<evidence type="ECO:0000256" key="8">
    <source>
        <dbReference type="SAM" id="MobiDB-lite"/>
    </source>
</evidence>
<feature type="compositionally biased region" description="Polar residues" evidence="8">
    <location>
        <begin position="140"/>
        <end position="151"/>
    </location>
</feature>
<feature type="compositionally biased region" description="Basic and acidic residues" evidence="8">
    <location>
        <begin position="199"/>
        <end position="214"/>
    </location>
</feature>
<evidence type="ECO:0000256" key="4">
    <source>
        <dbReference type="ARBA" id="ARBA00022833"/>
    </source>
</evidence>
<evidence type="ECO:0000256" key="1">
    <source>
        <dbReference type="ARBA" id="ARBA00004123"/>
    </source>
</evidence>
<dbReference type="PANTHER" id="PTHR46174:SF1">
    <property type="entry name" value="CXXC-TYPE ZINC FINGER PROTEIN 1"/>
    <property type="match status" value="1"/>
</dbReference>
<feature type="domain" description="PHD-type" evidence="9">
    <location>
        <begin position="472"/>
        <end position="523"/>
    </location>
</feature>
<feature type="compositionally biased region" description="Basic residues" evidence="8">
    <location>
        <begin position="365"/>
        <end position="375"/>
    </location>
</feature>
<feature type="compositionally biased region" description="Basic and acidic residues" evidence="8">
    <location>
        <begin position="439"/>
        <end position="449"/>
    </location>
</feature>
<dbReference type="PROSITE" id="PS50016">
    <property type="entry name" value="ZF_PHD_2"/>
    <property type="match status" value="1"/>
</dbReference>
<dbReference type="InterPro" id="IPR013083">
    <property type="entry name" value="Znf_RING/FYVE/PHD"/>
</dbReference>
<feature type="compositionally biased region" description="Polar residues" evidence="8">
    <location>
        <begin position="164"/>
        <end position="187"/>
    </location>
</feature>
<dbReference type="Gene3D" id="3.30.40.10">
    <property type="entry name" value="Zinc/RING finger domain, C3HC4 (zinc finger)"/>
    <property type="match status" value="1"/>
</dbReference>
<dbReference type="Pfam" id="PF00628">
    <property type="entry name" value="PHD"/>
    <property type="match status" value="1"/>
</dbReference>
<keyword evidence="3 6" id="KW-0863">Zinc-finger</keyword>
<feature type="compositionally biased region" description="Polar residues" evidence="8">
    <location>
        <begin position="303"/>
        <end position="338"/>
    </location>
</feature>
<evidence type="ECO:0000259" key="9">
    <source>
        <dbReference type="PROSITE" id="PS50016"/>
    </source>
</evidence>
<feature type="compositionally biased region" description="Low complexity" evidence="8">
    <location>
        <begin position="404"/>
        <end position="414"/>
    </location>
</feature>
<keyword evidence="4" id="KW-0862">Zinc</keyword>
<dbReference type="AlphaFoldDB" id="A0A0F7SID7"/>
<feature type="region of interest" description="Disordered" evidence="8">
    <location>
        <begin position="767"/>
        <end position="789"/>
    </location>
</feature>
<dbReference type="GO" id="GO:0008270">
    <property type="term" value="F:zinc ion binding"/>
    <property type="evidence" value="ECO:0007669"/>
    <property type="project" value="UniProtKB-KW"/>
</dbReference>
<keyword evidence="2" id="KW-0479">Metal-binding</keyword>
<feature type="compositionally biased region" description="Gly residues" evidence="8">
    <location>
        <begin position="716"/>
        <end position="725"/>
    </location>
</feature>
<proteinExistence type="predicted"/>
<comment type="subcellular location">
    <subcellularLocation>
        <location evidence="1">Nucleus</location>
    </subcellularLocation>
</comment>
<dbReference type="SUPFAM" id="SSF57903">
    <property type="entry name" value="FYVE/PHD zinc finger"/>
    <property type="match status" value="1"/>
</dbReference>
<dbReference type="InterPro" id="IPR019787">
    <property type="entry name" value="Znf_PHD-finger"/>
</dbReference>
<feature type="region of interest" description="Disordered" evidence="8">
    <location>
        <begin position="689"/>
        <end position="732"/>
    </location>
</feature>
<reference evidence="10" key="1">
    <citation type="submission" date="2014-08" db="EMBL/GenBank/DDBJ databases">
        <authorList>
            <person name="Sharma Rahul"/>
            <person name="Thines Marco"/>
        </authorList>
    </citation>
    <scope>NUCLEOTIDE SEQUENCE</scope>
</reference>
<feature type="compositionally biased region" description="Acidic residues" evidence="8">
    <location>
        <begin position="238"/>
        <end position="256"/>
    </location>
</feature>
<evidence type="ECO:0000313" key="10">
    <source>
        <dbReference type="EMBL" id="CDZ97089.1"/>
    </source>
</evidence>
<protein>
    <submittedName>
        <fullName evidence="10">Uncharacterized PHD Zn-finger protein</fullName>
    </submittedName>
</protein>
<evidence type="ECO:0000256" key="5">
    <source>
        <dbReference type="ARBA" id="ARBA00023242"/>
    </source>
</evidence>
<dbReference type="InterPro" id="IPR037869">
    <property type="entry name" value="Spp1/CFP1"/>
</dbReference>
<dbReference type="InterPro" id="IPR001965">
    <property type="entry name" value="Znf_PHD"/>
</dbReference>
<feature type="compositionally biased region" description="Basic and acidic residues" evidence="8">
    <location>
        <begin position="767"/>
        <end position="780"/>
    </location>
</feature>
<evidence type="ECO:0000256" key="6">
    <source>
        <dbReference type="PROSITE-ProRule" id="PRU00146"/>
    </source>
</evidence>
<feature type="region of interest" description="Disordered" evidence="8">
    <location>
        <begin position="140"/>
        <end position="449"/>
    </location>
</feature>
<dbReference type="GO" id="GO:0045893">
    <property type="term" value="P:positive regulation of DNA-templated transcription"/>
    <property type="evidence" value="ECO:0007669"/>
    <property type="project" value="TreeGrafter"/>
</dbReference>
<feature type="coiled-coil region" evidence="7">
    <location>
        <begin position="866"/>
        <end position="893"/>
    </location>
</feature>
<dbReference type="PANTHER" id="PTHR46174">
    <property type="entry name" value="CXXC-TYPE ZINC FINGER PROTEIN 1"/>
    <property type="match status" value="1"/>
</dbReference>
<dbReference type="GO" id="GO:0048188">
    <property type="term" value="C:Set1C/COMPASS complex"/>
    <property type="evidence" value="ECO:0007669"/>
    <property type="project" value="InterPro"/>
</dbReference>
<dbReference type="InterPro" id="IPR011011">
    <property type="entry name" value="Znf_FYVE_PHD"/>
</dbReference>
<dbReference type="EMBL" id="LN483167">
    <property type="protein sequence ID" value="CDZ97089.1"/>
    <property type="molecule type" value="Genomic_DNA"/>
</dbReference>
<feature type="compositionally biased region" description="Low complexity" evidence="8">
    <location>
        <begin position="152"/>
        <end position="163"/>
    </location>
</feature>
<evidence type="ECO:0000256" key="3">
    <source>
        <dbReference type="ARBA" id="ARBA00022771"/>
    </source>
</evidence>
<dbReference type="SMART" id="SM00249">
    <property type="entry name" value="PHD"/>
    <property type="match status" value="1"/>
</dbReference>
<evidence type="ECO:0000256" key="7">
    <source>
        <dbReference type="SAM" id="Coils"/>
    </source>
</evidence>
<feature type="compositionally biased region" description="Polar residues" evidence="8">
    <location>
        <begin position="377"/>
        <end position="403"/>
    </location>
</feature>